<proteinExistence type="predicted"/>
<evidence type="ECO:0000313" key="2">
    <source>
        <dbReference type="Proteomes" id="UP001065298"/>
    </source>
</evidence>
<keyword evidence="2" id="KW-1185">Reference proteome</keyword>
<reference evidence="1" key="1">
    <citation type="submission" date="2022-06" db="EMBL/GenBank/DDBJ databases">
        <title>Fusarium solani species complex genomes reveal bases of compartmentalisation and animal pathogenesis.</title>
        <authorList>
            <person name="Tsai I.J."/>
        </authorList>
    </citation>
    <scope>NUCLEOTIDE SEQUENCE</scope>
    <source>
        <strain evidence="1">Fu6.1</strain>
    </source>
</reference>
<protein>
    <submittedName>
        <fullName evidence="1">MFS domain-containing protein</fullName>
    </submittedName>
</protein>
<comment type="caution">
    <text evidence="1">The sequence shown here is derived from an EMBL/GenBank/DDBJ whole genome shotgun (WGS) entry which is preliminary data.</text>
</comment>
<name>A0ACC0R8N3_9HYPO</name>
<organism evidence="1 2">
    <name type="scientific">Fusarium keratoplasticum</name>
    <dbReference type="NCBI Taxonomy" id="1328300"/>
    <lineage>
        <taxon>Eukaryota</taxon>
        <taxon>Fungi</taxon>
        <taxon>Dikarya</taxon>
        <taxon>Ascomycota</taxon>
        <taxon>Pezizomycotina</taxon>
        <taxon>Sordariomycetes</taxon>
        <taxon>Hypocreomycetidae</taxon>
        <taxon>Hypocreales</taxon>
        <taxon>Nectriaceae</taxon>
        <taxon>Fusarium</taxon>
        <taxon>Fusarium solani species complex</taxon>
    </lineage>
</organism>
<dbReference type="EMBL" id="CM046505">
    <property type="protein sequence ID" value="KAI8675326.1"/>
    <property type="molecule type" value="Genomic_DNA"/>
</dbReference>
<dbReference type="Proteomes" id="UP001065298">
    <property type="component" value="Chromosome 3"/>
</dbReference>
<accession>A0ACC0R8N3</accession>
<evidence type="ECO:0000313" key="1">
    <source>
        <dbReference type="EMBL" id="KAI8675326.1"/>
    </source>
</evidence>
<gene>
    <name evidence="1" type="ORF">NCS57_00433600</name>
</gene>
<sequence>MAEPKHAVDANVREPDTDSSRSSHEDVVVKPLKTWKGYIWDTWELPPEQRWLLFKVDAFVLTFASIGYFLKNIDQTNVNNAFLSGMKEDLNMFGNELVTSTSIWTVGYVIGQLPSNLLLTRVSPRWVIPSLELGWGVATIATSAVKSYKALYALRFLVGLFESGFYPGIHYMLGSWYTPREIGKRAMVFWLAGSIGNMFSGFLQAAAYTNLNGVHGREGWRWLFIIDGIITLPLAVMGYIFFPNLPQDGKKTWWVTERERVISVERMNAVGRAGKQPWTKAKVKSILFSWHTWLLPLIYVVWNNGYPQPAMGYWLKSFNADPPPVPGRHFTVPQINNLPLPTTGIFIVMALLWGWLSDGPMKGRRYPFIYLGAVITISFHIGLLKMPLYGNVTNRMIVYWFANIGSGAGPLILSWINEICTADTEKRALLVGAANDLAYVVQAVAPNFVWKTTDFPAARKGYTWSIVLNVLLIVITGTVQLLLWRDQKKAKKEALNAPPEVVEQKGEESDSSRVPAKTAQEKRVRIAQSDDWPKRVTMEAGDNGENSSHGVQSMVTVLFSGSKKILLPENAINKHPKLASRFVTVQNGKQLDLTTWWTPVVHVFVMFLFTGTYQDLQDLKEIELYQDYEDEAMLSRVLETYLLANEYGLERLVKLAVHEFGKTSVDMSLSSILRVVCKTSITFDSQHPELMNTLIPRASRTDLEEDLDEGLEAFHSALKNDGTTYGAIFFADP</sequence>